<accession>A0A8S5LS09</accession>
<organism evidence="1">
    <name type="scientific">Siphoviridae sp. ctYBm1</name>
    <dbReference type="NCBI Taxonomy" id="2826374"/>
    <lineage>
        <taxon>Viruses</taxon>
        <taxon>Duplodnaviria</taxon>
        <taxon>Heunggongvirae</taxon>
        <taxon>Uroviricota</taxon>
        <taxon>Caudoviricetes</taxon>
    </lineage>
</organism>
<name>A0A8S5LS09_9CAUD</name>
<reference evidence="1" key="1">
    <citation type="journal article" date="2021" name="Proc. Natl. Acad. Sci. U.S.A.">
        <title>A Catalog of Tens of Thousands of Viruses from Human Metagenomes Reveals Hidden Associations with Chronic Diseases.</title>
        <authorList>
            <person name="Tisza M.J."/>
            <person name="Buck C.B."/>
        </authorList>
    </citation>
    <scope>NUCLEOTIDE SEQUENCE</scope>
    <source>
        <strain evidence="1">CtYBm1</strain>
    </source>
</reference>
<evidence type="ECO:0000313" key="1">
    <source>
        <dbReference type="EMBL" id="DAD72829.1"/>
    </source>
</evidence>
<proteinExistence type="predicted"/>
<dbReference type="EMBL" id="BK014726">
    <property type="protein sequence ID" value="DAD72829.1"/>
    <property type="molecule type" value="Genomic_DNA"/>
</dbReference>
<sequence>MRYGINANLRLKSLPGKILKFKKKTEPCRLRGFIC</sequence>
<protein>
    <submittedName>
        <fullName evidence="1">Uncharacterized protein</fullName>
    </submittedName>
</protein>